<keyword evidence="3" id="KW-1185">Reference proteome</keyword>
<dbReference type="Proteomes" id="UP001317742">
    <property type="component" value="Chromosome"/>
</dbReference>
<gene>
    <name evidence="2" type="ORF">SYK_20870</name>
</gene>
<protein>
    <submittedName>
        <fullName evidence="2">Uncharacterized protein</fullName>
    </submittedName>
</protein>
<evidence type="ECO:0000313" key="2">
    <source>
        <dbReference type="EMBL" id="BDQ37727.1"/>
    </source>
</evidence>
<accession>A0ABM8B1M7</accession>
<evidence type="ECO:0000313" key="3">
    <source>
        <dbReference type="Proteomes" id="UP001317742"/>
    </source>
</evidence>
<sequence length="152" mass="17256">MKTYHILALTLILSFMATSAPASDYVTAPPPSSFRGLEWGTQLADVPDMAPVAKAGFNNTFFRPNENLKFGEAEIISVAYYFRKDKLYRVGIAFKGRVNQFFLKDMLLQKYGPGRGVGFRYGWMWPEFSIDLSFDNEEKTGALFYTFEGTLD</sequence>
<keyword evidence="1" id="KW-0732">Signal</keyword>
<feature type="chain" id="PRO_5045743175" evidence="1">
    <location>
        <begin position="23"/>
        <end position="152"/>
    </location>
</feature>
<dbReference type="RefSeq" id="WP_281760246.1">
    <property type="nucleotide sequence ID" value="NZ_AP026709.1"/>
</dbReference>
<name>A0ABM8B1M7_9BACT</name>
<feature type="signal peptide" evidence="1">
    <location>
        <begin position="1"/>
        <end position="22"/>
    </location>
</feature>
<organism evidence="2 3">
    <name type="scientific">Pseudodesulfovibrio nedwellii</name>
    <dbReference type="NCBI Taxonomy" id="2973072"/>
    <lineage>
        <taxon>Bacteria</taxon>
        <taxon>Pseudomonadati</taxon>
        <taxon>Thermodesulfobacteriota</taxon>
        <taxon>Desulfovibrionia</taxon>
        <taxon>Desulfovibrionales</taxon>
        <taxon>Desulfovibrionaceae</taxon>
    </lineage>
</organism>
<proteinExistence type="predicted"/>
<evidence type="ECO:0000256" key="1">
    <source>
        <dbReference type="SAM" id="SignalP"/>
    </source>
</evidence>
<dbReference type="EMBL" id="AP026709">
    <property type="protein sequence ID" value="BDQ37727.1"/>
    <property type="molecule type" value="Genomic_DNA"/>
</dbReference>
<reference evidence="2 3" key="1">
    <citation type="submission" date="2022-08" db="EMBL/GenBank/DDBJ databases">
        <title>Genome Sequence of the sulphate-reducing bacterium, Pseudodesulfovibrio sp. SYK.</title>
        <authorList>
            <person name="Kondo R."/>
            <person name="Kataoka T."/>
        </authorList>
    </citation>
    <scope>NUCLEOTIDE SEQUENCE [LARGE SCALE GENOMIC DNA]</scope>
    <source>
        <strain evidence="2 3">SYK</strain>
    </source>
</reference>